<dbReference type="InterPro" id="IPR000626">
    <property type="entry name" value="Ubiquitin-like_dom"/>
</dbReference>
<dbReference type="InterPro" id="IPR001012">
    <property type="entry name" value="UBX_dom"/>
</dbReference>
<evidence type="ECO:0000259" key="3">
    <source>
        <dbReference type="PROSITE" id="PS50053"/>
    </source>
</evidence>
<dbReference type="EMBL" id="RBNI01002532">
    <property type="protein sequence ID" value="RUP49186.1"/>
    <property type="molecule type" value="Genomic_DNA"/>
</dbReference>
<reference evidence="4 5" key="1">
    <citation type="journal article" date="2018" name="New Phytol.">
        <title>Phylogenomics of Endogonaceae and evolution of mycorrhizas within Mucoromycota.</title>
        <authorList>
            <person name="Chang Y."/>
            <person name="Desiro A."/>
            <person name="Na H."/>
            <person name="Sandor L."/>
            <person name="Lipzen A."/>
            <person name="Clum A."/>
            <person name="Barry K."/>
            <person name="Grigoriev I.V."/>
            <person name="Martin F.M."/>
            <person name="Stajich J.E."/>
            <person name="Smith M.E."/>
            <person name="Bonito G."/>
            <person name="Spatafora J.W."/>
        </authorList>
    </citation>
    <scope>NUCLEOTIDE SEQUENCE [LARGE SCALE GENOMIC DNA]</scope>
    <source>
        <strain evidence="4 5">GMNB39</strain>
    </source>
</reference>
<dbReference type="Gene3D" id="3.10.20.90">
    <property type="entry name" value="Phosphatidylinositol 3-kinase Catalytic Subunit, Chain A, domain 1"/>
    <property type="match status" value="1"/>
</dbReference>
<evidence type="ECO:0000259" key="2">
    <source>
        <dbReference type="PROSITE" id="PS50033"/>
    </source>
</evidence>
<sequence>MSAANGQDDEKLRDNKFNPSPDDISIKFRLLDGNVTSLVFKKSTTLTLVYDKLDRGFNSGGAIYTLSRLIDKEEYDDLTDRDEETLEELGIREGSELIMVKSP</sequence>
<feature type="domain" description="UBX" evidence="2">
    <location>
        <begin position="19"/>
        <end position="99"/>
    </location>
</feature>
<gene>
    <name evidence="4" type="ORF">BC936DRAFT_143105</name>
</gene>
<dbReference type="PROSITE" id="PS50033">
    <property type="entry name" value="UBX"/>
    <property type="match status" value="1"/>
</dbReference>
<evidence type="ECO:0000256" key="1">
    <source>
        <dbReference type="SAM" id="MobiDB-lite"/>
    </source>
</evidence>
<proteinExistence type="predicted"/>
<dbReference type="AlphaFoldDB" id="A0A433DEE1"/>
<comment type="caution">
    <text evidence="4">The sequence shown here is derived from an EMBL/GenBank/DDBJ whole genome shotgun (WGS) entry which is preliminary data.</text>
</comment>
<keyword evidence="5" id="KW-1185">Reference proteome</keyword>
<evidence type="ECO:0008006" key="6">
    <source>
        <dbReference type="Google" id="ProtNLM"/>
    </source>
</evidence>
<dbReference type="SUPFAM" id="SSF54236">
    <property type="entry name" value="Ubiquitin-like"/>
    <property type="match status" value="1"/>
</dbReference>
<feature type="region of interest" description="Disordered" evidence="1">
    <location>
        <begin position="1"/>
        <end position="21"/>
    </location>
</feature>
<protein>
    <recommendedName>
        <fullName evidence="6">Ubiquitin-like domain-containing protein</fullName>
    </recommendedName>
</protein>
<dbReference type="Proteomes" id="UP000268093">
    <property type="component" value="Unassembled WGS sequence"/>
</dbReference>
<evidence type="ECO:0000313" key="5">
    <source>
        <dbReference type="Proteomes" id="UP000268093"/>
    </source>
</evidence>
<accession>A0A433DEE1</accession>
<feature type="domain" description="Ubiquitin-like" evidence="3">
    <location>
        <begin position="24"/>
        <end position="103"/>
    </location>
</feature>
<evidence type="ECO:0000313" key="4">
    <source>
        <dbReference type="EMBL" id="RUP49186.1"/>
    </source>
</evidence>
<dbReference type="Pfam" id="PF00789">
    <property type="entry name" value="UBX"/>
    <property type="match status" value="1"/>
</dbReference>
<dbReference type="InterPro" id="IPR029071">
    <property type="entry name" value="Ubiquitin-like_domsf"/>
</dbReference>
<name>A0A433DEE1_9FUNG</name>
<organism evidence="4 5">
    <name type="scientific">Jimgerdemannia flammicorona</name>
    <dbReference type="NCBI Taxonomy" id="994334"/>
    <lineage>
        <taxon>Eukaryota</taxon>
        <taxon>Fungi</taxon>
        <taxon>Fungi incertae sedis</taxon>
        <taxon>Mucoromycota</taxon>
        <taxon>Mucoromycotina</taxon>
        <taxon>Endogonomycetes</taxon>
        <taxon>Endogonales</taxon>
        <taxon>Endogonaceae</taxon>
        <taxon>Jimgerdemannia</taxon>
    </lineage>
</organism>
<dbReference type="PROSITE" id="PS50053">
    <property type="entry name" value="UBIQUITIN_2"/>
    <property type="match status" value="1"/>
</dbReference>